<dbReference type="EMBL" id="MVBM01000009">
    <property type="protein sequence ID" value="OOK66669.1"/>
    <property type="molecule type" value="Genomic_DNA"/>
</dbReference>
<name>A0A1V3WI77_MYCKA</name>
<organism evidence="1 2">
    <name type="scientific">Mycobacterium kansasii</name>
    <dbReference type="NCBI Taxonomy" id="1768"/>
    <lineage>
        <taxon>Bacteria</taxon>
        <taxon>Bacillati</taxon>
        <taxon>Actinomycetota</taxon>
        <taxon>Actinomycetes</taxon>
        <taxon>Mycobacteriales</taxon>
        <taxon>Mycobacteriaceae</taxon>
        <taxon>Mycobacterium</taxon>
    </lineage>
</organism>
<dbReference type="PROSITE" id="PS51257">
    <property type="entry name" value="PROKAR_LIPOPROTEIN"/>
    <property type="match status" value="1"/>
</dbReference>
<dbReference type="Gene3D" id="3.40.50.720">
    <property type="entry name" value="NAD(P)-binding Rossmann-like Domain"/>
    <property type="match status" value="1"/>
</dbReference>
<evidence type="ECO:0000313" key="1">
    <source>
        <dbReference type="EMBL" id="OOK66669.1"/>
    </source>
</evidence>
<sequence length="40" mass="4017">MLRRGAGHIVNVSSMGGCVVLPGLVSYSASKAALSHFTAA</sequence>
<dbReference type="AlphaFoldDB" id="A0A1V3WI77"/>
<proteinExistence type="predicted"/>
<dbReference type="Pfam" id="PF00106">
    <property type="entry name" value="adh_short"/>
    <property type="match status" value="1"/>
</dbReference>
<dbReference type="PRINTS" id="PR00080">
    <property type="entry name" value="SDRFAMILY"/>
</dbReference>
<protein>
    <submittedName>
        <fullName evidence="1">Short chain dehydrogenase family protein</fullName>
    </submittedName>
</protein>
<reference evidence="1 2" key="1">
    <citation type="submission" date="2017-02" db="EMBL/GenBank/DDBJ databases">
        <title>Complete genome sequences of Mycobacterium kansasii strains isolated from rhesus macaques.</title>
        <authorList>
            <person name="Panda A."/>
            <person name="Nagaraj S."/>
            <person name="Zhao X."/>
            <person name="Tettelin H."/>
            <person name="Detolla L.J."/>
        </authorList>
    </citation>
    <scope>NUCLEOTIDE SEQUENCE [LARGE SCALE GENOMIC DNA]</scope>
    <source>
        <strain evidence="1 2">11-3813</strain>
    </source>
</reference>
<gene>
    <name evidence="1" type="ORF">BZL30_8087</name>
</gene>
<dbReference type="Proteomes" id="UP000189229">
    <property type="component" value="Unassembled WGS sequence"/>
</dbReference>
<comment type="caution">
    <text evidence="1">The sequence shown here is derived from an EMBL/GenBank/DDBJ whole genome shotgun (WGS) entry which is preliminary data.</text>
</comment>
<dbReference type="InterPro" id="IPR002347">
    <property type="entry name" value="SDR_fam"/>
</dbReference>
<dbReference type="SUPFAM" id="SSF51735">
    <property type="entry name" value="NAD(P)-binding Rossmann-fold domains"/>
    <property type="match status" value="1"/>
</dbReference>
<accession>A0A1V3WI77</accession>
<dbReference type="PRINTS" id="PR00081">
    <property type="entry name" value="GDHRDH"/>
</dbReference>
<evidence type="ECO:0000313" key="2">
    <source>
        <dbReference type="Proteomes" id="UP000189229"/>
    </source>
</evidence>
<dbReference type="InterPro" id="IPR036291">
    <property type="entry name" value="NAD(P)-bd_dom_sf"/>
</dbReference>